<accession>C5Y3Z0</accession>
<gene>
    <name evidence="2" type="ORF">SORBI_3005G021300</name>
</gene>
<sequence length="386" mass="42095">MLRDCASCRLSLPSDAGNSTFCDPLSDNQSPSIRKRKLRWILSAFNEVTRLGIAGGRLRRRRVKAPLLYGGLGVSGTKRKEAPIASLAACAARPFKCSSGAAAAAAAMEVRSDWASLPPELTELIAARVLAANMVDYMSMRAVCACWRASTASPRDPSLRDARLRPRGWVALCDGDGVRPRPTHARSVAFLCTATGRCVRVRLPELRGHRIVGFTDGLLILLNKGTTAVRVLHPFTRVAVDLPPIGPIIMTMVKDQLSRAWVRAAVCMSQNSIAVVVWFLNAAGVVVAEPGSPCWSVVHHSLQLASAVPFQGRLYGVIRSKMVVLQIYPQSLDPYSYIAPIPRFDLPQNYSLFLVESAARLLLVLRHFSHDNPIQPGIWTSPVCLV</sequence>
<evidence type="ECO:0000259" key="1">
    <source>
        <dbReference type="Pfam" id="PF03478"/>
    </source>
</evidence>
<name>C5Y3Z0_SORBI</name>
<organism evidence="2 3">
    <name type="scientific">Sorghum bicolor</name>
    <name type="common">Sorghum</name>
    <name type="synonym">Sorghum vulgare</name>
    <dbReference type="NCBI Taxonomy" id="4558"/>
    <lineage>
        <taxon>Eukaryota</taxon>
        <taxon>Viridiplantae</taxon>
        <taxon>Streptophyta</taxon>
        <taxon>Embryophyta</taxon>
        <taxon>Tracheophyta</taxon>
        <taxon>Spermatophyta</taxon>
        <taxon>Magnoliopsida</taxon>
        <taxon>Liliopsida</taxon>
        <taxon>Poales</taxon>
        <taxon>Poaceae</taxon>
        <taxon>PACMAD clade</taxon>
        <taxon>Panicoideae</taxon>
        <taxon>Andropogonodae</taxon>
        <taxon>Andropogoneae</taxon>
        <taxon>Sorghinae</taxon>
        <taxon>Sorghum</taxon>
    </lineage>
</organism>
<dbReference type="Proteomes" id="UP000000768">
    <property type="component" value="Chromosome 5"/>
</dbReference>
<keyword evidence="3" id="KW-1185">Reference proteome</keyword>
<reference evidence="3" key="2">
    <citation type="journal article" date="2018" name="Plant J.">
        <title>The Sorghum bicolor reference genome: improved assembly, gene annotations, a transcriptome atlas, and signatures of genome organization.</title>
        <authorList>
            <person name="McCormick R.F."/>
            <person name="Truong S.K."/>
            <person name="Sreedasyam A."/>
            <person name="Jenkins J."/>
            <person name="Shu S."/>
            <person name="Sims D."/>
            <person name="Kennedy M."/>
            <person name="Amirebrahimi M."/>
            <person name="Weers B.D."/>
            <person name="McKinley B."/>
            <person name="Mattison A."/>
            <person name="Morishige D.T."/>
            <person name="Grimwood J."/>
            <person name="Schmutz J."/>
            <person name="Mullet J.E."/>
        </authorList>
    </citation>
    <scope>NUCLEOTIDE SEQUENCE [LARGE SCALE GENOMIC DNA]</scope>
    <source>
        <strain evidence="3">cv. BTx623</strain>
    </source>
</reference>
<dbReference type="HOGENOM" id="CLU_716493_0_0_1"/>
<feature type="domain" description="KIB1-4 beta-propeller" evidence="1">
    <location>
        <begin position="197"/>
        <end position="370"/>
    </location>
</feature>
<evidence type="ECO:0000313" key="2">
    <source>
        <dbReference type="EMBL" id="EES09183.1"/>
    </source>
</evidence>
<dbReference type="OMA" id="CACWRAS"/>
<evidence type="ECO:0000313" key="3">
    <source>
        <dbReference type="Proteomes" id="UP000000768"/>
    </source>
</evidence>
<dbReference type="KEGG" id="sbi:8083052"/>
<dbReference type="InterPro" id="IPR005174">
    <property type="entry name" value="KIB1-4_b-propeller"/>
</dbReference>
<dbReference type="Gramene" id="EES09183">
    <property type="protein sequence ID" value="EES09183"/>
    <property type="gene ID" value="SORBI_3005G021300"/>
</dbReference>
<dbReference type="EMBL" id="CM000764">
    <property type="protein sequence ID" value="EES09183.1"/>
    <property type="molecule type" value="Genomic_DNA"/>
</dbReference>
<reference evidence="2 3" key="1">
    <citation type="journal article" date="2009" name="Nature">
        <title>The Sorghum bicolor genome and the diversification of grasses.</title>
        <authorList>
            <person name="Paterson A.H."/>
            <person name="Bowers J.E."/>
            <person name="Bruggmann R."/>
            <person name="Dubchak I."/>
            <person name="Grimwood J."/>
            <person name="Gundlach H."/>
            <person name="Haberer G."/>
            <person name="Hellsten U."/>
            <person name="Mitros T."/>
            <person name="Poliakov A."/>
            <person name="Schmutz J."/>
            <person name="Spannagl M."/>
            <person name="Tang H."/>
            <person name="Wang X."/>
            <person name="Wicker T."/>
            <person name="Bharti A.K."/>
            <person name="Chapman J."/>
            <person name="Feltus F.A."/>
            <person name="Gowik U."/>
            <person name="Grigoriev I.V."/>
            <person name="Lyons E."/>
            <person name="Maher C.A."/>
            <person name="Martis M."/>
            <person name="Narechania A."/>
            <person name="Otillar R.P."/>
            <person name="Penning B.W."/>
            <person name="Salamov A.A."/>
            <person name="Wang Y."/>
            <person name="Zhang L."/>
            <person name="Carpita N.C."/>
            <person name="Freeling M."/>
            <person name="Gingle A.R."/>
            <person name="Hash C.T."/>
            <person name="Keller B."/>
            <person name="Klein P."/>
            <person name="Kresovich S."/>
            <person name="McCann M.C."/>
            <person name="Ming R."/>
            <person name="Peterson D.G."/>
            <person name="Mehboob-ur-Rahman"/>
            <person name="Ware D."/>
            <person name="Westhoff P."/>
            <person name="Mayer K.F."/>
            <person name="Messing J."/>
            <person name="Rokhsar D.S."/>
        </authorList>
    </citation>
    <scope>NUCLEOTIDE SEQUENCE [LARGE SCALE GENOMIC DNA]</scope>
    <source>
        <strain evidence="3">cv. BTx623</strain>
    </source>
</reference>
<dbReference type="eggNOG" id="ENOG502SP2T">
    <property type="taxonomic scope" value="Eukaryota"/>
</dbReference>
<protein>
    <recommendedName>
        <fullName evidence="1">KIB1-4 beta-propeller domain-containing protein</fullName>
    </recommendedName>
</protein>
<dbReference type="Pfam" id="PF03478">
    <property type="entry name" value="Beta-prop_KIB1-4"/>
    <property type="match status" value="1"/>
</dbReference>
<dbReference type="InParanoid" id="C5Y3Z0"/>
<dbReference type="PANTHER" id="PTHR33165:SF72">
    <property type="entry name" value="F-BOX DOMAIN-CONTAINING PROTEIN"/>
    <property type="match status" value="1"/>
</dbReference>
<dbReference type="PANTHER" id="PTHR33165">
    <property type="entry name" value="F-BOX DOMAIN CONTAINING PROTEIN-LIKE-RELATED"/>
    <property type="match status" value="1"/>
</dbReference>
<dbReference type="AlphaFoldDB" id="C5Y3Z0"/>
<proteinExistence type="predicted"/>
<dbReference type="OrthoDB" id="604128at2759"/>